<protein>
    <submittedName>
        <fullName evidence="1">Uncharacterized protein</fullName>
    </submittedName>
</protein>
<organism evidence="1 2">
    <name type="scientific">Tribolium castaneum</name>
    <name type="common">Red flour beetle</name>
    <dbReference type="NCBI Taxonomy" id="7070"/>
    <lineage>
        <taxon>Eukaryota</taxon>
        <taxon>Metazoa</taxon>
        <taxon>Ecdysozoa</taxon>
        <taxon>Arthropoda</taxon>
        <taxon>Hexapoda</taxon>
        <taxon>Insecta</taxon>
        <taxon>Pterygota</taxon>
        <taxon>Neoptera</taxon>
        <taxon>Endopterygota</taxon>
        <taxon>Coleoptera</taxon>
        <taxon>Polyphaga</taxon>
        <taxon>Cucujiformia</taxon>
        <taxon>Tenebrionidae</taxon>
        <taxon>Tenebrionidae incertae sedis</taxon>
        <taxon>Tribolium</taxon>
    </lineage>
</organism>
<gene>
    <name evidence="1" type="primary">GLEAN_12404</name>
    <name evidence="1" type="ORF">TcasGA2_TC012404</name>
</gene>
<sequence length="129" mass="14939">MKIFFMEEERRPSSTPDDLGTWPNARFSHKHEVISMRDEARGAAGKIRGFRRKILKKRSGKKRRLEQTGRETTSVGTCLYTAMTVKIVMVYPHILILAILQKFTQVNALYTLFRPVRTQTLNRNSDIKG</sequence>
<evidence type="ECO:0000313" key="1">
    <source>
        <dbReference type="EMBL" id="EFA10209.1"/>
    </source>
</evidence>
<proteinExistence type="predicted"/>
<dbReference type="EMBL" id="KQ971371">
    <property type="protein sequence ID" value="EFA10209.1"/>
    <property type="molecule type" value="Genomic_DNA"/>
</dbReference>
<keyword evidence="2" id="KW-1185">Reference proteome</keyword>
<dbReference type="Proteomes" id="UP000007266">
    <property type="component" value="Linkage group 9"/>
</dbReference>
<dbReference type="InParanoid" id="D6X239"/>
<dbReference type="AlphaFoldDB" id="D6X239"/>
<reference evidence="1 2" key="2">
    <citation type="journal article" date="2010" name="Nucleic Acids Res.">
        <title>BeetleBase in 2010: revisions to provide comprehensive genomic information for Tribolium castaneum.</title>
        <authorList>
            <person name="Kim H.S."/>
            <person name="Murphy T."/>
            <person name="Xia J."/>
            <person name="Caragea D."/>
            <person name="Park Y."/>
            <person name="Beeman R.W."/>
            <person name="Lorenzen M.D."/>
            <person name="Butcher S."/>
            <person name="Manak J.R."/>
            <person name="Brown S.J."/>
        </authorList>
    </citation>
    <scope>GENOME REANNOTATION</scope>
    <source>
        <strain evidence="1 2">Georgia GA2</strain>
    </source>
</reference>
<reference evidence="1 2" key="1">
    <citation type="journal article" date="2008" name="Nature">
        <title>The genome of the model beetle and pest Tribolium castaneum.</title>
        <authorList>
            <consortium name="Tribolium Genome Sequencing Consortium"/>
            <person name="Richards S."/>
            <person name="Gibbs R.A."/>
            <person name="Weinstock G.M."/>
            <person name="Brown S.J."/>
            <person name="Denell R."/>
            <person name="Beeman R.W."/>
            <person name="Gibbs R."/>
            <person name="Beeman R.W."/>
            <person name="Brown S.J."/>
            <person name="Bucher G."/>
            <person name="Friedrich M."/>
            <person name="Grimmelikhuijzen C.J."/>
            <person name="Klingler M."/>
            <person name="Lorenzen M."/>
            <person name="Richards S."/>
            <person name="Roth S."/>
            <person name="Schroder R."/>
            <person name="Tautz D."/>
            <person name="Zdobnov E.M."/>
            <person name="Muzny D."/>
            <person name="Gibbs R.A."/>
            <person name="Weinstock G.M."/>
            <person name="Attaway T."/>
            <person name="Bell S."/>
            <person name="Buhay C.J."/>
            <person name="Chandrabose M.N."/>
            <person name="Chavez D."/>
            <person name="Clerk-Blankenburg K.P."/>
            <person name="Cree A."/>
            <person name="Dao M."/>
            <person name="Davis C."/>
            <person name="Chacko J."/>
            <person name="Dinh H."/>
            <person name="Dugan-Rocha S."/>
            <person name="Fowler G."/>
            <person name="Garner T.T."/>
            <person name="Garnes J."/>
            <person name="Gnirke A."/>
            <person name="Hawes A."/>
            <person name="Hernandez J."/>
            <person name="Hines S."/>
            <person name="Holder M."/>
            <person name="Hume J."/>
            <person name="Jhangiani S.N."/>
            <person name="Joshi V."/>
            <person name="Khan Z.M."/>
            <person name="Jackson L."/>
            <person name="Kovar C."/>
            <person name="Kowis A."/>
            <person name="Lee S."/>
            <person name="Lewis L.R."/>
            <person name="Margolis J."/>
            <person name="Morgan M."/>
            <person name="Nazareth L.V."/>
            <person name="Nguyen N."/>
            <person name="Okwuonu G."/>
            <person name="Parker D."/>
            <person name="Richards S."/>
            <person name="Ruiz S.J."/>
            <person name="Santibanez J."/>
            <person name="Savard J."/>
            <person name="Scherer S.E."/>
            <person name="Schneider B."/>
            <person name="Sodergren E."/>
            <person name="Tautz D."/>
            <person name="Vattahil S."/>
            <person name="Villasana D."/>
            <person name="White C.S."/>
            <person name="Wright R."/>
            <person name="Park Y."/>
            <person name="Beeman R.W."/>
            <person name="Lord J."/>
            <person name="Oppert B."/>
            <person name="Lorenzen M."/>
            <person name="Brown S."/>
            <person name="Wang L."/>
            <person name="Savard J."/>
            <person name="Tautz D."/>
            <person name="Richards S."/>
            <person name="Weinstock G."/>
            <person name="Gibbs R.A."/>
            <person name="Liu Y."/>
            <person name="Worley K."/>
            <person name="Weinstock G."/>
            <person name="Elsik C.G."/>
            <person name="Reese J.T."/>
            <person name="Elhaik E."/>
            <person name="Landan G."/>
            <person name="Graur D."/>
            <person name="Arensburger P."/>
            <person name="Atkinson P."/>
            <person name="Beeman R.W."/>
            <person name="Beidler J."/>
            <person name="Brown S.J."/>
            <person name="Demuth J.P."/>
            <person name="Drury D.W."/>
            <person name="Du Y.Z."/>
            <person name="Fujiwara H."/>
            <person name="Lorenzen M."/>
            <person name="Maselli V."/>
            <person name="Osanai M."/>
            <person name="Park Y."/>
            <person name="Robertson H.M."/>
            <person name="Tu Z."/>
            <person name="Wang J.J."/>
            <person name="Wang S."/>
            <person name="Richards S."/>
            <person name="Song H."/>
            <person name="Zhang L."/>
            <person name="Sodergren E."/>
            <person name="Werner D."/>
            <person name="Stanke M."/>
            <person name="Morgenstern B."/>
            <person name="Solovyev V."/>
            <person name="Kosarev P."/>
            <person name="Brown G."/>
            <person name="Chen H.C."/>
            <person name="Ermolaeva O."/>
            <person name="Hlavina W."/>
            <person name="Kapustin Y."/>
            <person name="Kiryutin B."/>
            <person name="Kitts P."/>
            <person name="Maglott D."/>
            <person name="Pruitt K."/>
            <person name="Sapojnikov V."/>
            <person name="Souvorov A."/>
            <person name="Mackey A.J."/>
            <person name="Waterhouse R.M."/>
            <person name="Wyder S."/>
            <person name="Zdobnov E.M."/>
            <person name="Zdobnov E.M."/>
            <person name="Wyder S."/>
            <person name="Kriventseva E.V."/>
            <person name="Kadowaki T."/>
            <person name="Bork P."/>
            <person name="Aranda M."/>
            <person name="Bao R."/>
            <person name="Beermann A."/>
            <person name="Berns N."/>
            <person name="Bolognesi R."/>
            <person name="Bonneton F."/>
            <person name="Bopp D."/>
            <person name="Brown S.J."/>
            <person name="Bucher G."/>
            <person name="Butts T."/>
            <person name="Chaumot A."/>
            <person name="Denell R.E."/>
            <person name="Ferrier D.E."/>
            <person name="Friedrich M."/>
            <person name="Gordon C.M."/>
            <person name="Jindra M."/>
            <person name="Klingler M."/>
            <person name="Lan Q."/>
            <person name="Lattorff H.M."/>
            <person name="Laudet V."/>
            <person name="von Levetsow C."/>
            <person name="Liu Z."/>
            <person name="Lutz R."/>
            <person name="Lynch J.A."/>
            <person name="da Fonseca R.N."/>
            <person name="Posnien N."/>
            <person name="Reuter R."/>
            <person name="Roth S."/>
            <person name="Savard J."/>
            <person name="Schinko J.B."/>
            <person name="Schmitt C."/>
            <person name="Schoppmeier M."/>
            <person name="Schroder R."/>
            <person name="Shippy T.D."/>
            <person name="Simonnet F."/>
            <person name="Marques-Souza H."/>
            <person name="Tautz D."/>
            <person name="Tomoyasu Y."/>
            <person name="Trauner J."/>
            <person name="Van der Zee M."/>
            <person name="Vervoort M."/>
            <person name="Wittkopp N."/>
            <person name="Wimmer E.A."/>
            <person name="Yang X."/>
            <person name="Jones A.K."/>
            <person name="Sattelle D.B."/>
            <person name="Ebert P.R."/>
            <person name="Nelson D."/>
            <person name="Scott J.G."/>
            <person name="Beeman R.W."/>
            <person name="Muthukrishnan S."/>
            <person name="Kramer K.J."/>
            <person name="Arakane Y."/>
            <person name="Beeman R.W."/>
            <person name="Zhu Q."/>
            <person name="Hogenkamp D."/>
            <person name="Dixit R."/>
            <person name="Oppert B."/>
            <person name="Jiang H."/>
            <person name="Zou Z."/>
            <person name="Marshall J."/>
            <person name="Elpidina E."/>
            <person name="Vinokurov K."/>
            <person name="Oppert C."/>
            <person name="Zou Z."/>
            <person name="Evans J."/>
            <person name="Lu Z."/>
            <person name="Zhao P."/>
            <person name="Sumathipala N."/>
            <person name="Altincicek B."/>
            <person name="Vilcinskas A."/>
            <person name="Williams M."/>
            <person name="Hultmark D."/>
            <person name="Hetru C."/>
            <person name="Jiang H."/>
            <person name="Grimmelikhuijzen C.J."/>
            <person name="Hauser F."/>
            <person name="Cazzamali G."/>
            <person name="Williamson M."/>
            <person name="Park Y."/>
            <person name="Li B."/>
            <person name="Tanaka Y."/>
            <person name="Predel R."/>
            <person name="Neupert S."/>
            <person name="Schachtner J."/>
            <person name="Verleyen P."/>
            <person name="Raible F."/>
            <person name="Bork P."/>
            <person name="Friedrich M."/>
            <person name="Walden K.K."/>
            <person name="Robertson H.M."/>
            <person name="Angeli S."/>
            <person name="Foret S."/>
            <person name="Bucher G."/>
            <person name="Schuetz S."/>
            <person name="Maleszka R."/>
            <person name="Wimmer E.A."/>
            <person name="Beeman R.W."/>
            <person name="Lorenzen M."/>
            <person name="Tomoyasu Y."/>
            <person name="Miller S.C."/>
            <person name="Grossmann D."/>
            <person name="Bucher G."/>
        </authorList>
    </citation>
    <scope>NUCLEOTIDE SEQUENCE [LARGE SCALE GENOMIC DNA]</scope>
    <source>
        <strain evidence="1 2">Georgia GA2</strain>
    </source>
</reference>
<name>D6X239_TRICA</name>
<dbReference type="HOGENOM" id="CLU_1951558_0_0_1"/>
<accession>D6X239</accession>
<evidence type="ECO:0000313" key="2">
    <source>
        <dbReference type="Proteomes" id="UP000007266"/>
    </source>
</evidence>